<keyword evidence="1" id="KW-0472">Membrane</keyword>
<evidence type="ECO:0000313" key="3">
    <source>
        <dbReference type="Proteomes" id="UP001152320"/>
    </source>
</evidence>
<keyword evidence="1" id="KW-1133">Transmembrane helix</keyword>
<proteinExistence type="predicted"/>
<dbReference type="AlphaFoldDB" id="A0A9Q1HJ90"/>
<dbReference type="Proteomes" id="UP001152320">
    <property type="component" value="Chromosome 1"/>
</dbReference>
<sequence>MANQWNTRLSVKCNCYGTIVIDIQHKYVRVLSLATLSALFIHLFFIVLGELFVRYLILFCFCLSFFFFFPFSDTIEA</sequence>
<dbReference type="EMBL" id="JAIZAY010000001">
    <property type="protein sequence ID" value="KAJ8048944.1"/>
    <property type="molecule type" value="Genomic_DNA"/>
</dbReference>
<feature type="transmembrane region" description="Helical" evidence="1">
    <location>
        <begin position="52"/>
        <end position="71"/>
    </location>
</feature>
<protein>
    <recommendedName>
        <fullName evidence="4">Transmembrane protein</fullName>
    </recommendedName>
</protein>
<evidence type="ECO:0000313" key="2">
    <source>
        <dbReference type="EMBL" id="KAJ8048944.1"/>
    </source>
</evidence>
<reference evidence="2" key="1">
    <citation type="submission" date="2021-10" db="EMBL/GenBank/DDBJ databases">
        <title>Tropical sea cucumber genome reveals ecological adaptation and Cuvierian tubules defense mechanism.</title>
        <authorList>
            <person name="Chen T."/>
        </authorList>
    </citation>
    <scope>NUCLEOTIDE SEQUENCE</scope>
    <source>
        <strain evidence="2">Nanhai2018</strain>
        <tissue evidence="2">Muscle</tissue>
    </source>
</reference>
<gene>
    <name evidence="2" type="ORF">HOLleu_01461</name>
</gene>
<name>A0A9Q1HJ90_HOLLE</name>
<accession>A0A9Q1HJ90</accession>
<organism evidence="2 3">
    <name type="scientific">Holothuria leucospilota</name>
    <name type="common">Black long sea cucumber</name>
    <name type="synonym">Mertensiothuria leucospilota</name>
    <dbReference type="NCBI Taxonomy" id="206669"/>
    <lineage>
        <taxon>Eukaryota</taxon>
        <taxon>Metazoa</taxon>
        <taxon>Echinodermata</taxon>
        <taxon>Eleutherozoa</taxon>
        <taxon>Echinozoa</taxon>
        <taxon>Holothuroidea</taxon>
        <taxon>Aspidochirotacea</taxon>
        <taxon>Aspidochirotida</taxon>
        <taxon>Holothuriidae</taxon>
        <taxon>Holothuria</taxon>
    </lineage>
</organism>
<keyword evidence="3" id="KW-1185">Reference proteome</keyword>
<keyword evidence="1" id="KW-0812">Transmembrane</keyword>
<comment type="caution">
    <text evidence="2">The sequence shown here is derived from an EMBL/GenBank/DDBJ whole genome shotgun (WGS) entry which is preliminary data.</text>
</comment>
<evidence type="ECO:0008006" key="4">
    <source>
        <dbReference type="Google" id="ProtNLM"/>
    </source>
</evidence>
<feature type="transmembrane region" description="Helical" evidence="1">
    <location>
        <begin position="27"/>
        <end position="46"/>
    </location>
</feature>
<evidence type="ECO:0000256" key="1">
    <source>
        <dbReference type="SAM" id="Phobius"/>
    </source>
</evidence>